<feature type="signal peptide" evidence="1">
    <location>
        <begin position="1"/>
        <end position="20"/>
    </location>
</feature>
<reference evidence="2 3" key="1">
    <citation type="journal article" date="2017" name="Antonie Van Leeuwenhoek">
        <title>Rhizobium rhizosphaerae sp. nov., a novel species isolated from rice rhizosphere.</title>
        <authorList>
            <person name="Zhao J.J."/>
            <person name="Zhang J."/>
            <person name="Zhang R.J."/>
            <person name="Zhang C.W."/>
            <person name="Yin H.Q."/>
            <person name="Zhang X.X."/>
        </authorList>
    </citation>
    <scope>NUCLEOTIDE SEQUENCE [LARGE SCALE GENOMIC DNA]</scope>
    <source>
        <strain evidence="2 3">KMM 241</strain>
    </source>
</reference>
<proteinExistence type="predicted"/>
<evidence type="ECO:0000313" key="3">
    <source>
        <dbReference type="Proteomes" id="UP000006263"/>
    </source>
</evidence>
<name>K6XS38_9ALTE</name>
<comment type="caution">
    <text evidence="2">The sequence shown here is derived from an EMBL/GenBank/DDBJ whole genome shotgun (WGS) entry which is preliminary data.</text>
</comment>
<dbReference type="AlphaFoldDB" id="K6XS38"/>
<evidence type="ECO:0008006" key="4">
    <source>
        <dbReference type="Google" id="ProtNLM"/>
    </source>
</evidence>
<organism evidence="2 3">
    <name type="scientific">Paraglaciecola mesophila KMM 241</name>
    <dbReference type="NCBI Taxonomy" id="1128912"/>
    <lineage>
        <taxon>Bacteria</taxon>
        <taxon>Pseudomonadati</taxon>
        <taxon>Pseudomonadota</taxon>
        <taxon>Gammaproteobacteria</taxon>
        <taxon>Alteromonadales</taxon>
        <taxon>Alteromonadaceae</taxon>
        <taxon>Paraglaciecola</taxon>
    </lineage>
</organism>
<dbReference type="RefSeq" id="WP_006991575.1">
    <property type="nucleotide sequence ID" value="NZ_BAEP01000023.1"/>
</dbReference>
<evidence type="ECO:0000313" key="2">
    <source>
        <dbReference type="EMBL" id="GAC23424.1"/>
    </source>
</evidence>
<dbReference type="Proteomes" id="UP000006263">
    <property type="component" value="Unassembled WGS sequence"/>
</dbReference>
<feature type="chain" id="PRO_5003896841" description="Phosphate ABC transporter substrate-binding protein" evidence="1">
    <location>
        <begin position="21"/>
        <end position="138"/>
    </location>
</feature>
<dbReference type="eggNOG" id="COG0226">
    <property type="taxonomic scope" value="Bacteria"/>
</dbReference>
<protein>
    <recommendedName>
        <fullName evidence="4">Phosphate ABC transporter substrate-binding protein</fullName>
    </recommendedName>
</protein>
<dbReference type="SUPFAM" id="SSF53850">
    <property type="entry name" value="Periplasmic binding protein-like II"/>
    <property type="match status" value="1"/>
</dbReference>
<evidence type="ECO:0000256" key="1">
    <source>
        <dbReference type="SAM" id="SignalP"/>
    </source>
</evidence>
<dbReference type="EMBL" id="BAEP01000023">
    <property type="protein sequence ID" value="GAC23424.1"/>
    <property type="molecule type" value="Genomic_DNA"/>
</dbReference>
<accession>K6XS38</accession>
<keyword evidence="1" id="KW-0732">Signal</keyword>
<gene>
    <name evidence="2" type="ORF">GMES_1125</name>
</gene>
<sequence>MKILLIIVGFISLSGSICFANNAITVVANTQDRGMLLSRHEVRNLFMGTRLGYNFIAITLPPENQTRVIFNTKVIGLTESRIQSYWAQMRFTGRKKIPREVASEQLMLEYLQNNKGAVGYLPASLTLPDDLTVIYTIL</sequence>